<name>A0A8S5USH1_9CAUD</name>
<reference evidence="1" key="1">
    <citation type="journal article" date="2021" name="Proc. Natl. Acad. Sci. U.S.A.">
        <title>A Catalog of Tens of Thousands of Viruses from Human Metagenomes Reveals Hidden Associations with Chronic Diseases.</title>
        <authorList>
            <person name="Tisza M.J."/>
            <person name="Buck C.B."/>
        </authorList>
    </citation>
    <scope>NUCLEOTIDE SEQUENCE</scope>
    <source>
        <strain evidence="1">CtGgs6</strain>
    </source>
</reference>
<sequence>MQQNFTRQKQICFSSKSSDFSANFGKFGVCPV</sequence>
<evidence type="ECO:0000313" key="1">
    <source>
        <dbReference type="EMBL" id="DAF97354.1"/>
    </source>
</evidence>
<protein>
    <submittedName>
        <fullName evidence="1">Uncharacterized protein</fullName>
    </submittedName>
</protein>
<organism evidence="1">
    <name type="scientific">Myoviridae sp. ctGgs6</name>
    <dbReference type="NCBI Taxonomy" id="2825072"/>
    <lineage>
        <taxon>Viruses</taxon>
        <taxon>Duplodnaviria</taxon>
        <taxon>Heunggongvirae</taxon>
        <taxon>Uroviricota</taxon>
        <taxon>Caudoviricetes</taxon>
    </lineage>
</organism>
<accession>A0A8S5USH1</accession>
<dbReference type="EMBL" id="BK016132">
    <property type="protein sequence ID" value="DAF97354.1"/>
    <property type="molecule type" value="Genomic_DNA"/>
</dbReference>
<proteinExistence type="predicted"/>